<name>A0A7W8DKV0_9BACT</name>
<feature type="domain" description="DUF4350" evidence="3">
    <location>
        <begin position="39"/>
        <end position="281"/>
    </location>
</feature>
<proteinExistence type="predicted"/>
<dbReference type="InterPro" id="IPR025646">
    <property type="entry name" value="DUF4350"/>
</dbReference>
<dbReference type="RefSeq" id="WP_184340450.1">
    <property type="nucleotide sequence ID" value="NZ_JACHIG010000006.1"/>
</dbReference>
<comment type="caution">
    <text evidence="4">The sequence shown here is derived from an EMBL/GenBank/DDBJ whole genome shotgun (WGS) entry which is preliminary data.</text>
</comment>
<accession>A0A7W8DKV0</accession>
<organism evidence="4 5">
    <name type="scientific">Prosthecobacter vanneervenii</name>
    <dbReference type="NCBI Taxonomy" id="48466"/>
    <lineage>
        <taxon>Bacteria</taxon>
        <taxon>Pseudomonadati</taxon>
        <taxon>Verrucomicrobiota</taxon>
        <taxon>Verrucomicrobiia</taxon>
        <taxon>Verrucomicrobiales</taxon>
        <taxon>Verrucomicrobiaceae</taxon>
        <taxon>Prosthecobacter</taxon>
    </lineage>
</organism>
<evidence type="ECO:0000259" key="3">
    <source>
        <dbReference type="Pfam" id="PF14258"/>
    </source>
</evidence>
<evidence type="ECO:0000313" key="4">
    <source>
        <dbReference type="EMBL" id="MBB5033527.1"/>
    </source>
</evidence>
<dbReference type="PROSITE" id="PS51257">
    <property type="entry name" value="PROKAR_LIPOPROTEIN"/>
    <property type="match status" value="1"/>
</dbReference>
<keyword evidence="5" id="KW-1185">Reference proteome</keyword>
<gene>
    <name evidence="4" type="ORF">HNQ65_003115</name>
</gene>
<feature type="compositionally biased region" description="Basic and acidic residues" evidence="1">
    <location>
        <begin position="155"/>
        <end position="202"/>
    </location>
</feature>
<dbReference type="Pfam" id="PF14258">
    <property type="entry name" value="DUF4350"/>
    <property type="match status" value="1"/>
</dbReference>
<dbReference type="AlphaFoldDB" id="A0A7W8DKV0"/>
<feature type="signal peptide" evidence="2">
    <location>
        <begin position="1"/>
        <end position="26"/>
    </location>
</feature>
<protein>
    <recommendedName>
        <fullName evidence="3">DUF4350 domain-containing protein</fullName>
    </recommendedName>
</protein>
<dbReference type="Proteomes" id="UP000590740">
    <property type="component" value="Unassembled WGS sequence"/>
</dbReference>
<reference evidence="4 5" key="1">
    <citation type="submission" date="2020-08" db="EMBL/GenBank/DDBJ databases">
        <title>Genomic Encyclopedia of Type Strains, Phase IV (KMG-IV): sequencing the most valuable type-strain genomes for metagenomic binning, comparative biology and taxonomic classification.</title>
        <authorList>
            <person name="Goeker M."/>
        </authorList>
    </citation>
    <scope>NUCLEOTIDE SEQUENCE [LARGE SCALE GENOMIC DNA]</scope>
    <source>
        <strain evidence="4 5">DSM 12252</strain>
    </source>
</reference>
<feature type="region of interest" description="Disordered" evidence="1">
    <location>
        <begin position="152"/>
        <end position="205"/>
    </location>
</feature>
<sequence length="438" mass="49164">MTPRLAIRSLLMLCSLLMICSCDGHWEDVEITTGYKGKARVNPFLAAERLLDELGHDAHGAKSLTKMPKHDAVILISGEGGLPQGRAKQLLRWAYSGGHLIYCLSGTRPYNDFETQFGSFISALLLEEEKDTVLEQLGVGVQKRLPAEELPGLLEKFHGEEKAPGAKKEKEKDKAGQKEDVGEQGAKDKKAKTQEEKDKEMEANEEVSWNGRTYHLSLGGYQSMVLKRKLRAGEFSAGSKNDSLALHLKHGMGSVTLLAHARPFRNHWIGEHDHASWLSALVGENARKEVLFVASTSGSFFGMLWQHGWKALVALGLCLVFWLWQQMPRFGPLMEVELDATRHFASHIGALGEFFWRMRRAPMLVDAAREAVWERVRERHRPLDDGSRQMNDRLAEEISRRTGLPAKRVAAAFDAAPPDSAHNFVNLMRDLQAMRRVL</sequence>
<evidence type="ECO:0000313" key="5">
    <source>
        <dbReference type="Proteomes" id="UP000590740"/>
    </source>
</evidence>
<evidence type="ECO:0000256" key="1">
    <source>
        <dbReference type="SAM" id="MobiDB-lite"/>
    </source>
</evidence>
<feature type="chain" id="PRO_5031339308" description="DUF4350 domain-containing protein" evidence="2">
    <location>
        <begin position="27"/>
        <end position="438"/>
    </location>
</feature>
<evidence type="ECO:0000256" key="2">
    <source>
        <dbReference type="SAM" id="SignalP"/>
    </source>
</evidence>
<keyword evidence="2" id="KW-0732">Signal</keyword>
<dbReference type="EMBL" id="JACHIG010000006">
    <property type="protein sequence ID" value="MBB5033527.1"/>
    <property type="molecule type" value="Genomic_DNA"/>
</dbReference>